<name>J0L1J9_RHILT</name>
<accession>J0L1J9</accession>
<evidence type="ECO:0008006" key="4">
    <source>
        <dbReference type="Google" id="ProtNLM"/>
    </source>
</evidence>
<dbReference type="Proteomes" id="UP000005732">
    <property type="component" value="Unassembled WGS sequence"/>
</dbReference>
<feature type="region of interest" description="Disordered" evidence="1">
    <location>
        <begin position="1"/>
        <end position="25"/>
    </location>
</feature>
<sequence length="174" mass="18241">MTNEFSLPSAEPSPSPDTSPVTDFKNKLSEDISSTRQIIKEGSGAVIQQVDEVVSEQTHFVGHQVSGVAAALEKVGAELESSDQRQVGRYAREIGRSVAAVAEKIEGKDLGEIATLAENFGRKQPIAFLAIAALAGLSASRFLIASAKRGDEVRPIETSAKMRAASASGGASND</sequence>
<evidence type="ECO:0000313" key="2">
    <source>
        <dbReference type="EMBL" id="EJC84054.1"/>
    </source>
</evidence>
<reference evidence="2" key="1">
    <citation type="submission" date="2012-02" db="EMBL/GenBank/DDBJ databases">
        <title>Improved High-Quality Draft Sequence of Rhizobium leguminosarum bv. trifolii WSM2297.</title>
        <authorList>
            <consortium name="US DOE Joint Genome Institute"/>
            <person name="Lucas S."/>
            <person name="Han J."/>
            <person name="Lapidus A."/>
            <person name="Cheng J.-F."/>
            <person name="Goodwin L."/>
            <person name="Pitluck S."/>
            <person name="Peters L."/>
            <person name="Ovchinnikova G."/>
            <person name="Zhang X."/>
            <person name="Detter J.C."/>
            <person name="Han C."/>
            <person name="Tapia R."/>
            <person name="Land M."/>
            <person name="Hauser L."/>
            <person name="Kyrpides N."/>
            <person name="Ivanova N."/>
            <person name="Pagani I."/>
            <person name="Brau L."/>
            <person name="Yates R."/>
            <person name="O'Hara G."/>
            <person name="Rui T."/>
            <person name="Howieson J."/>
            <person name="Reeve W."/>
            <person name="Woyke T."/>
        </authorList>
    </citation>
    <scope>NUCLEOTIDE SEQUENCE [LARGE SCALE GENOMIC DNA]</scope>
    <source>
        <strain evidence="2">WSM2297</strain>
    </source>
</reference>
<dbReference type="OrthoDB" id="7889162at2"/>
<dbReference type="HOGENOM" id="CLU_108819_1_0_5"/>
<dbReference type="RefSeq" id="WP_003576774.1">
    <property type="nucleotide sequence ID" value="NZ_JH719393.1"/>
</dbReference>
<protein>
    <recommendedName>
        <fullName evidence="4">Nutrient deprivation-induced protein</fullName>
    </recommendedName>
</protein>
<gene>
    <name evidence="2" type="ORF">Rleg4DRAFT_5847</name>
    <name evidence="3" type="ORF">Rleg4DRAFT_6176</name>
</gene>
<dbReference type="EMBL" id="JH719393">
    <property type="protein sequence ID" value="EJC84054.1"/>
    <property type="molecule type" value="Genomic_DNA"/>
</dbReference>
<evidence type="ECO:0000256" key="1">
    <source>
        <dbReference type="SAM" id="MobiDB-lite"/>
    </source>
</evidence>
<dbReference type="AlphaFoldDB" id="J0L1J9"/>
<proteinExistence type="predicted"/>
<dbReference type="EMBL" id="JH719393">
    <property type="protein sequence ID" value="EJC84355.1"/>
    <property type="molecule type" value="Genomic_DNA"/>
</dbReference>
<evidence type="ECO:0000313" key="3">
    <source>
        <dbReference type="EMBL" id="EJC84355.1"/>
    </source>
</evidence>
<organism evidence="2">
    <name type="scientific">Rhizobium leguminosarum bv. trifolii WSM2297</name>
    <dbReference type="NCBI Taxonomy" id="754762"/>
    <lineage>
        <taxon>Bacteria</taxon>
        <taxon>Pseudomonadati</taxon>
        <taxon>Pseudomonadota</taxon>
        <taxon>Alphaproteobacteria</taxon>
        <taxon>Hyphomicrobiales</taxon>
        <taxon>Rhizobiaceae</taxon>
        <taxon>Rhizobium/Agrobacterium group</taxon>
        <taxon>Rhizobium</taxon>
    </lineage>
</organism>